<accession>A0A9W6P606</accession>
<dbReference type="EMBL" id="BSQG01000003">
    <property type="protein sequence ID" value="GLU48074.1"/>
    <property type="molecule type" value="Genomic_DNA"/>
</dbReference>
<keyword evidence="3" id="KW-1185">Reference proteome</keyword>
<evidence type="ECO:0000313" key="2">
    <source>
        <dbReference type="EMBL" id="GLU48074.1"/>
    </source>
</evidence>
<dbReference type="InterPro" id="IPR024983">
    <property type="entry name" value="CHAT_dom"/>
</dbReference>
<reference evidence="2" key="1">
    <citation type="submission" date="2023-02" db="EMBL/GenBank/DDBJ databases">
        <title>Nocardiopsis ansamitocini NBRC 112285.</title>
        <authorList>
            <person name="Ichikawa N."/>
            <person name="Sato H."/>
            <person name="Tonouchi N."/>
        </authorList>
    </citation>
    <scope>NUCLEOTIDE SEQUENCE</scope>
    <source>
        <strain evidence="2">NBRC 112285</strain>
    </source>
</reference>
<gene>
    <name evidence="2" type="ORF">Nans01_24250</name>
</gene>
<evidence type="ECO:0000313" key="3">
    <source>
        <dbReference type="Proteomes" id="UP001165092"/>
    </source>
</evidence>
<dbReference type="Pfam" id="PF12770">
    <property type="entry name" value="CHAT"/>
    <property type="match status" value="1"/>
</dbReference>
<comment type="caution">
    <text evidence="2">The sequence shown here is derived from an EMBL/GenBank/DDBJ whole genome shotgun (WGS) entry which is preliminary data.</text>
</comment>
<feature type="domain" description="CHAT" evidence="1">
    <location>
        <begin position="548"/>
        <end position="768"/>
    </location>
</feature>
<dbReference type="Gene3D" id="1.25.40.10">
    <property type="entry name" value="Tetratricopeptide repeat domain"/>
    <property type="match status" value="1"/>
</dbReference>
<proteinExistence type="predicted"/>
<dbReference type="SUPFAM" id="SSF48452">
    <property type="entry name" value="TPR-like"/>
    <property type="match status" value="1"/>
</dbReference>
<sequence>MTVADKSVPCDEEAKRMAIGRSTDLSITLVARDPEAAERHAARVLGEAPSPAARAAALRVSGLAAYELGRSTEATRRLRAAARVAEEAALHRAAALSRSSETGLLARRGLAPTARPTTAPTPMTTALRLLNAGVAACQQGRFDRAVAFFSDALDAVGNGWDPRLLPGLLCNRGIAQVHSGRLAAAEEDLSWALAMAEGHGLDRLRGSVTQNLGCLAAARNDTAQAMELFTAAEPLLGPGPRPTALAVDRATTLADAGMWSAAADLLRPVSWRRSHGAELATAALLTMRLHAARGDRERLRPAAEWLRSRFGPRSLWTREAERIAAAEKPAPWFVGPARTHALPTPGDGNSVRDHGMSTPSAVPSAHTELTAHAWGLWSDEALGRAAAAVSVGDARAALGWVEQAREVGMPARCCRDREWAALLDRYRNARTRAETGSEPAREELLRLERELTVSQWHPGCHSRAARARRPGRRTLTVLAAVLGNRAFVCYPDLPGQRVALSLIDGCVRIHPLSSTGALDAVTASLSHSARTDAVTPGPTEAALTDERAADLSALLIDPVVDAIGDRPLVIAPGPRTQAVAWGLLPALRGRQVSVVPSARTWARCFHRQRARRIRRVLLVAGAGLNGAEAEVRGLRRLHRRARVLTGNEARTSRVLHELGRADLAHLSTHGFAPSEPPMCAGLSLVDGPLLAYDLERLPRPPLLTVLSSCEVGRSAPASSGLPLGVSAALLARGCATVIASVLPVRDSEVAGAMGRVHEGLREGAAPAAMVAAHLAGSGFVCFGAG</sequence>
<dbReference type="AlphaFoldDB" id="A0A9W6P606"/>
<dbReference type="InterPro" id="IPR019734">
    <property type="entry name" value="TPR_rpt"/>
</dbReference>
<dbReference type="RefSeq" id="WP_285759440.1">
    <property type="nucleotide sequence ID" value="NZ_BSQG01000003.1"/>
</dbReference>
<name>A0A9W6P606_9ACTN</name>
<evidence type="ECO:0000259" key="1">
    <source>
        <dbReference type="Pfam" id="PF12770"/>
    </source>
</evidence>
<protein>
    <recommendedName>
        <fullName evidence="1">CHAT domain-containing protein</fullName>
    </recommendedName>
</protein>
<dbReference type="InterPro" id="IPR011990">
    <property type="entry name" value="TPR-like_helical_dom_sf"/>
</dbReference>
<dbReference type="SMART" id="SM00028">
    <property type="entry name" value="TPR"/>
    <property type="match status" value="2"/>
</dbReference>
<dbReference type="Proteomes" id="UP001165092">
    <property type="component" value="Unassembled WGS sequence"/>
</dbReference>
<organism evidence="2 3">
    <name type="scientific">Nocardiopsis ansamitocini</name>
    <dbReference type="NCBI Taxonomy" id="1670832"/>
    <lineage>
        <taxon>Bacteria</taxon>
        <taxon>Bacillati</taxon>
        <taxon>Actinomycetota</taxon>
        <taxon>Actinomycetes</taxon>
        <taxon>Streptosporangiales</taxon>
        <taxon>Nocardiopsidaceae</taxon>
        <taxon>Nocardiopsis</taxon>
    </lineage>
</organism>